<sequence length="201" mass="22636">MNFKKTVLLGFMLSCALPGRSQKITHALFKISGASTEIRLIELELDNKMVIGIRDGRIAYAETLSGNGLDYQAGQNWNQTNNDYGIKMAGPFPVEYYTNFDIHDPVGKIKSIGNIKFSYNNKFDIHEQFGSLKSIGDIRLTYYNAFDIHDPKGKLKSVGSVKITYFNKFDVGEDFGRIKSITGNSSSLSVSFTDRRFMQQD</sequence>
<name>A0A318US67_9SPHI</name>
<organism evidence="1 2">
    <name type="scientific">Pedobacter nutrimenti</name>
    <dbReference type="NCBI Taxonomy" id="1241337"/>
    <lineage>
        <taxon>Bacteria</taxon>
        <taxon>Pseudomonadati</taxon>
        <taxon>Bacteroidota</taxon>
        <taxon>Sphingobacteriia</taxon>
        <taxon>Sphingobacteriales</taxon>
        <taxon>Sphingobacteriaceae</taxon>
        <taxon>Pedobacter</taxon>
    </lineage>
</organism>
<accession>A0A318US67</accession>
<comment type="caution">
    <text evidence="1">The sequence shown here is derived from an EMBL/GenBank/DDBJ whole genome shotgun (WGS) entry which is preliminary data.</text>
</comment>
<protein>
    <submittedName>
        <fullName evidence="1">Uncharacterized protein</fullName>
    </submittedName>
</protein>
<dbReference type="Proteomes" id="UP000248198">
    <property type="component" value="Unassembled WGS sequence"/>
</dbReference>
<dbReference type="AlphaFoldDB" id="A0A318US67"/>
<dbReference type="OrthoDB" id="745612at2"/>
<proteinExistence type="predicted"/>
<dbReference type="EMBL" id="QKLU01000004">
    <property type="protein sequence ID" value="PYF74409.1"/>
    <property type="molecule type" value="Genomic_DNA"/>
</dbReference>
<dbReference type="RefSeq" id="WP_110831695.1">
    <property type="nucleotide sequence ID" value="NZ_QKLU01000004.1"/>
</dbReference>
<keyword evidence="2" id="KW-1185">Reference proteome</keyword>
<evidence type="ECO:0000313" key="1">
    <source>
        <dbReference type="EMBL" id="PYF74409.1"/>
    </source>
</evidence>
<reference evidence="1 2" key="1">
    <citation type="submission" date="2018-06" db="EMBL/GenBank/DDBJ databases">
        <title>Genomic Encyclopedia of Archaeal and Bacterial Type Strains, Phase II (KMG-II): from individual species to whole genera.</title>
        <authorList>
            <person name="Goeker M."/>
        </authorList>
    </citation>
    <scope>NUCLEOTIDE SEQUENCE [LARGE SCALE GENOMIC DNA]</scope>
    <source>
        <strain evidence="1 2">DSM 27372</strain>
    </source>
</reference>
<gene>
    <name evidence="1" type="ORF">B0O44_104580</name>
</gene>
<evidence type="ECO:0000313" key="2">
    <source>
        <dbReference type="Proteomes" id="UP000248198"/>
    </source>
</evidence>